<accession>G0J608</accession>
<dbReference type="AlphaFoldDB" id="G0J608"/>
<protein>
    <submittedName>
        <fullName evidence="1">Phosphoesterase HXTX</fullName>
    </submittedName>
</protein>
<proteinExistence type="predicted"/>
<evidence type="ECO:0000313" key="2">
    <source>
        <dbReference type="Proteomes" id="UP000001635"/>
    </source>
</evidence>
<dbReference type="Pfam" id="PF13563">
    <property type="entry name" value="2_5_RNA_ligase2"/>
    <property type="match status" value="1"/>
</dbReference>
<dbReference type="SUPFAM" id="SSF55144">
    <property type="entry name" value="LigT-like"/>
    <property type="match status" value="1"/>
</dbReference>
<keyword evidence="2" id="KW-1185">Reference proteome</keyword>
<dbReference type="PANTHER" id="PTHR40037">
    <property type="entry name" value="PHOSPHOESTERASE YJCG-RELATED"/>
    <property type="match status" value="1"/>
</dbReference>
<reference evidence="2" key="1">
    <citation type="submission" date="2011-07" db="EMBL/GenBank/DDBJ databases">
        <title>The complete genome of Cyclobacterium marinum DSM 745.</title>
        <authorList>
            <person name="Lucas S."/>
            <person name="Han J."/>
            <person name="Lapidus A."/>
            <person name="Bruce D."/>
            <person name="Goodwin L."/>
            <person name="Pitluck S."/>
            <person name="Peters L."/>
            <person name="Kyrpides N."/>
            <person name="Mavromatis K."/>
            <person name="Ivanova N."/>
            <person name="Ovchinnikova G."/>
            <person name="Chertkov O."/>
            <person name="Detter J.C."/>
            <person name="Tapia R."/>
            <person name="Han C."/>
            <person name="Land M."/>
            <person name="Hauser L."/>
            <person name="Markowitz V."/>
            <person name="Cheng J.-F."/>
            <person name="Hugenholtz P."/>
            <person name="Woyke T."/>
            <person name="Wu D."/>
            <person name="Tindall B."/>
            <person name="Schuetze A."/>
            <person name="Brambilla E."/>
            <person name="Klenk H.-P."/>
            <person name="Eisen J.A."/>
        </authorList>
    </citation>
    <scope>NUCLEOTIDE SEQUENCE [LARGE SCALE GENOMIC DNA]</scope>
    <source>
        <strain evidence="2">ATCC 25205 / DSM 745 / LMG 13164 / NCIMB 1802</strain>
    </source>
</reference>
<dbReference type="EMBL" id="CP002955">
    <property type="protein sequence ID" value="AEL26071.1"/>
    <property type="molecule type" value="Genomic_DNA"/>
</dbReference>
<dbReference type="STRING" id="880070.Cycma_2329"/>
<name>G0J608_CYCMS</name>
<organism evidence="1 2">
    <name type="scientific">Cyclobacterium marinum (strain ATCC 25205 / DSM 745 / LMG 13164 / NCIMB 1802)</name>
    <name type="common">Flectobacillus marinus</name>
    <dbReference type="NCBI Taxonomy" id="880070"/>
    <lineage>
        <taxon>Bacteria</taxon>
        <taxon>Pseudomonadati</taxon>
        <taxon>Bacteroidota</taxon>
        <taxon>Cytophagia</taxon>
        <taxon>Cytophagales</taxon>
        <taxon>Cyclobacteriaceae</taxon>
        <taxon>Cyclobacterium</taxon>
    </lineage>
</organism>
<dbReference type="PANTHER" id="PTHR40037:SF1">
    <property type="entry name" value="PHOSPHOESTERASE SAOUHSC_00951-RELATED"/>
    <property type="match status" value="1"/>
</dbReference>
<dbReference type="Proteomes" id="UP000001635">
    <property type="component" value="Chromosome"/>
</dbReference>
<dbReference type="eggNOG" id="COG1514">
    <property type="taxonomic scope" value="Bacteria"/>
</dbReference>
<gene>
    <name evidence="1" type="ordered locus">Cycma_2329</name>
</gene>
<sequence>MSGKMGKYFLAIVPDEAICDEVTILKEQLRDSFGLKYALRSPPHITLKMPFVHNEKKEGELIKALEAYINNIKSFPLIIRGVGSFGSRVAFLKLRYPPELKVFQHGLVDFFKRRLKKNLELSDTNYYPHLTVAFKDFKKGQFEDVMAFVKDAKVKQSLQVHQVSLLKKVDGRWLRIADFQLTN</sequence>
<dbReference type="Gene3D" id="3.90.1140.10">
    <property type="entry name" value="Cyclic phosphodiesterase"/>
    <property type="match status" value="1"/>
</dbReference>
<dbReference type="KEGG" id="cmr:Cycma_2329"/>
<evidence type="ECO:0000313" key="1">
    <source>
        <dbReference type="EMBL" id="AEL26071.1"/>
    </source>
</evidence>
<dbReference type="InterPro" id="IPR050580">
    <property type="entry name" value="2H_phosphoesterase_YjcG-like"/>
</dbReference>
<dbReference type="HOGENOM" id="CLU_100506_0_0_10"/>
<dbReference type="InterPro" id="IPR009097">
    <property type="entry name" value="Cyclic_Pdiesterase"/>
</dbReference>